<sequence>MISTSHLSRTFRAPGGEEVRAVRGIDLSVAREETVAVLGPNGAGKSTLMRMLSTLLPPTGGTARVAGFDVRTQAPQVRERIGYVGQGHGAGHAQRAVDEVVTQGRIHGLDRAAARARAAELLAALGLERLARRRTQAMSGGQRRRLDLAIGLVHLPELLFLDEPTTGLDPQNRDNLWEHIIGMRRRGGTTVVFSTHYLEEADRRADRIVVVDHGRVIADGTPAQLKQRHAGDRLTLETADPASAERLRGLVAAMDGVGTVTRRGAVVTGRAADGRAALPSAIVAARDQGITVVAADTRLPTLDDVFLELTGRSLRDVGEDPATGAEERGGPVTGVKDREGPTTCAEDREGPTTCAEDRGGPATGVEGGDRVPGQAA</sequence>
<dbReference type="PANTHER" id="PTHR42711">
    <property type="entry name" value="ABC TRANSPORTER ATP-BINDING PROTEIN"/>
    <property type="match status" value="1"/>
</dbReference>
<protein>
    <submittedName>
        <fullName evidence="8">ABC-2 type transport system ATP-binding protein</fullName>
    </submittedName>
</protein>
<comment type="subcellular location">
    <subcellularLocation>
        <location evidence="1">Cell membrane</location>
        <topology evidence="1">Peripheral membrane protein</topology>
    </subcellularLocation>
</comment>
<dbReference type="InterPro" id="IPR025302">
    <property type="entry name" value="DrrA1/2-like_C"/>
</dbReference>
<feature type="compositionally biased region" description="Basic and acidic residues" evidence="6">
    <location>
        <begin position="325"/>
        <end position="359"/>
    </location>
</feature>
<evidence type="ECO:0000313" key="8">
    <source>
        <dbReference type="EMBL" id="PRX53350.1"/>
    </source>
</evidence>
<keyword evidence="5" id="KW-0046">Antibiotic resistance</keyword>
<dbReference type="Proteomes" id="UP000238312">
    <property type="component" value="Unassembled WGS sequence"/>
</dbReference>
<gene>
    <name evidence="8" type="ORF">B0I32_128106</name>
</gene>
<dbReference type="InterPro" id="IPR003593">
    <property type="entry name" value="AAA+_ATPase"/>
</dbReference>
<organism evidence="8 9">
    <name type="scientific">Nonomuraea fuscirosea</name>
    <dbReference type="NCBI Taxonomy" id="1291556"/>
    <lineage>
        <taxon>Bacteria</taxon>
        <taxon>Bacillati</taxon>
        <taxon>Actinomycetota</taxon>
        <taxon>Actinomycetes</taxon>
        <taxon>Streptosporangiales</taxon>
        <taxon>Streptosporangiaceae</taxon>
        <taxon>Nonomuraea</taxon>
    </lineage>
</organism>
<evidence type="ECO:0000259" key="7">
    <source>
        <dbReference type="PROSITE" id="PS50893"/>
    </source>
</evidence>
<dbReference type="GO" id="GO:0046677">
    <property type="term" value="P:response to antibiotic"/>
    <property type="evidence" value="ECO:0007669"/>
    <property type="project" value="UniProtKB-KW"/>
</dbReference>
<keyword evidence="9" id="KW-1185">Reference proteome</keyword>
<dbReference type="Pfam" id="PF00005">
    <property type="entry name" value="ABC_tran"/>
    <property type="match status" value="1"/>
</dbReference>
<dbReference type="RefSeq" id="WP_106251002.1">
    <property type="nucleotide sequence ID" value="NZ_PVNG01000028.1"/>
</dbReference>
<feature type="region of interest" description="Disordered" evidence="6">
    <location>
        <begin position="316"/>
        <end position="376"/>
    </location>
</feature>
<name>A0A2T0M796_9ACTN</name>
<evidence type="ECO:0000256" key="4">
    <source>
        <dbReference type="ARBA" id="ARBA00022840"/>
    </source>
</evidence>
<accession>A0A2T0M796</accession>
<dbReference type="GO" id="GO:0005886">
    <property type="term" value="C:plasma membrane"/>
    <property type="evidence" value="ECO:0007669"/>
    <property type="project" value="UniProtKB-SubCell"/>
</dbReference>
<dbReference type="Gene3D" id="3.40.50.300">
    <property type="entry name" value="P-loop containing nucleotide triphosphate hydrolases"/>
    <property type="match status" value="1"/>
</dbReference>
<evidence type="ECO:0000256" key="5">
    <source>
        <dbReference type="ARBA" id="ARBA00023251"/>
    </source>
</evidence>
<reference evidence="8 9" key="1">
    <citation type="submission" date="2018-03" db="EMBL/GenBank/DDBJ databases">
        <title>Genomic Encyclopedia of Type Strains, Phase III (KMG-III): the genomes of soil and plant-associated and newly described type strains.</title>
        <authorList>
            <person name="Whitman W."/>
        </authorList>
    </citation>
    <scope>NUCLEOTIDE SEQUENCE [LARGE SCALE GENOMIC DNA]</scope>
    <source>
        <strain evidence="8 9">CGMCC 4.7104</strain>
    </source>
</reference>
<dbReference type="Pfam" id="PF13732">
    <property type="entry name" value="DrrA1-3_C"/>
    <property type="match status" value="1"/>
</dbReference>
<evidence type="ECO:0000256" key="1">
    <source>
        <dbReference type="ARBA" id="ARBA00004202"/>
    </source>
</evidence>
<keyword evidence="2" id="KW-0813">Transport</keyword>
<evidence type="ECO:0000256" key="6">
    <source>
        <dbReference type="SAM" id="MobiDB-lite"/>
    </source>
</evidence>
<dbReference type="EMBL" id="PVNG01000028">
    <property type="protein sequence ID" value="PRX53350.1"/>
    <property type="molecule type" value="Genomic_DNA"/>
</dbReference>
<evidence type="ECO:0000256" key="2">
    <source>
        <dbReference type="ARBA" id="ARBA00022448"/>
    </source>
</evidence>
<dbReference type="PANTHER" id="PTHR42711:SF19">
    <property type="entry name" value="DOXORUBICIN RESISTANCE ATP-BINDING PROTEIN DRRA"/>
    <property type="match status" value="1"/>
</dbReference>
<dbReference type="InterPro" id="IPR027417">
    <property type="entry name" value="P-loop_NTPase"/>
</dbReference>
<dbReference type="GO" id="GO:0005524">
    <property type="term" value="F:ATP binding"/>
    <property type="evidence" value="ECO:0007669"/>
    <property type="project" value="UniProtKB-KW"/>
</dbReference>
<evidence type="ECO:0000256" key="3">
    <source>
        <dbReference type="ARBA" id="ARBA00022741"/>
    </source>
</evidence>
<keyword evidence="4 8" id="KW-0067">ATP-binding</keyword>
<dbReference type="PROSITE" id="PS00211">
    <property type="entry name" value="ABC_TRANSPORTER_1"/>
    <property type="match status" value="1"/>
</dbReference>
<dbReference type="SUPFAM" id="SSF52540">
    <property type="entry name" value="P-loop containing nucleoside triphosphate hydrolases"/>
    <property type="match status" value="1"/>
</dbReference>
<dbReference type="InterPro" id="IPR050763">
    <property type="entry name" value="ABC_transporter_ATP-binding"/>
</dbReference>
<dbReference type="GO" id="GO:0016887">
    <property type="term" value="F:ATP hydrolysis activity"/>
    <property type="evidence" value="ECO:0007669"/>
    <property type="project" value="InterPro"/>
</dbReference>
<comment type="caution">
    <text evidence="8">The sequence shown here is derived from an EMBL/GenBank/DDBJ whole genome shotgun (WGS) entry which is preliminary data.</text>
</comment>
<feature type="domain" description="ABC transporter" evidence="7">
    <location>
        <begin position="2"/>
        <end position="238"/>
    </location>
</feature>
<dbReference type="AlphaFoldDB" id="A0A2T0M796"/>
<dbReference type="PROSITE" id="PS50893">
    <property type="entry name" value="ABC_TRANSPORTER_2"/>
    <property type="match status" value="1"/>
</dbReference>
<dbReference type="InterPro" id="IPR003439">
    <property type="entry name" value="ABC_transporter-like_ATP-bd"/>
</dbReference>
<dbReference type="SMART" id="SM00382">
    <property type="entry name" value="AAA"/>
    <property type="match status" value="1"/>
</dbReference>
<proteinExistence type="predicted"/>
<dbReference type="InterPro" id="IPR017871">
    <property type="entry name" value="ABC_transporter-like_CS"/>
</dbReference>
<evidence type="ECO:0000313" key="9">
    <source>
        <dbReference type="Proteomes" id="UP000238312"/>
    </source>
</evidence>
<keyword evidence="3" id="KW-0547">Nucleotide-binding</keyword>
<dbReference type="OrthoDB" id="9804819at2"/>